<sequence>MFEFEQNIKGLAKAESVWQLYVNVNKWAHWDKTIRSVSLSGPFKNGTDGVMYMQNKMSIPFTIIECTPNKSFTTKAELGNLCINFVHRLEQKNNDIIIYHKVIIQSEDEQQAKMLGNKLSHDLTESLQNLIHLVNQE</sequence>
<dbReference type="Proteomes" id="UP001597420">
    <property type="component" value="Unassembled WGS sequence"/>
</dbReference>
<proteinExistence type="predicted"/>
<reference evidence="2" key="1">
    <citation type="journal article" date="2019" name="Int. J. Syst. Evol. Microbiol.">
        <title>The Global Catalogue of Microorganisms (GCM) 10K type strain sequencing project: providing services to taxonomists for standard genome sequencing and annotation.</title>
        <authorList>
            <consortium name="The Broad Institute Genomics Platform"/>
            <consortium name="The Broad Institute Genome Sequencing Center for Infectious Disease"/>
            <person name="Wu L."/>
            <person name="Ma J."/>
        </authorList>
    </citation>
    <scope>NUCLEOTIDE SEQUENCE [LARGE SCALE GENOMIC DNA]</scope>
    <source>
        <strain evidence="2">CCM 7950</strain>
    </source>
</reference>
<keyword evidence="2" id="KW-1185">Reference proteome</keyword>
<dbReference type="SUPFAM" id="SSF55961">
    <property type="entry name" value="Bet v1-like"/>
    <property type="match status" value="1"/>
</dbReference>
<comment type="caution">
    <text evidence="1">The sequence shown here is derived from an EMBL/GenBank/DDBJ whole genome shotgun (WGS) entry which is preliminary data.</text>
</comment>
<evidence type="ECO:0000313" key="2">
    <source>
        <dbReference type="Proteomes" id="UP001597420"/>
    </source>
</evidence>
<protein>
    <recommendedName>
        <fullName evidence="3">Polyketide cyclase / dehydrase and lipid transport</fullName>
    </recommendedName>
</protein>
<dbReference type="InterPro" id="IPR023393">
    <property type="entry name" value="START-like_dom_sf"/>
</dbReference>
<gene>
    <name evidence="1" type="ORF">ACFSAV_03745</name>
</gene>
<evidence type="ECO:0000313" key="1">
    <source>
        <dbReference type="EMBL" id="MFD1805492.1"/>
    </source>
</evidence>
<organism evidence="1 2">
    <name type="scientific">Pasteurella oralis</name>
    <dbReference type="NCBI Taxonomy" id="1071947"/>
    <lineage>
        <taxon>Bacteria</taxon>
        <taxon>Pseudomonadati</taxon>
        <taxon>Pseudomonadota</taxon>
        <taxon>Gammaproteobacteria</taxon>
        <taxon>Pasteurellales</taxon>
        <taxon>Pasteurellaceae</taxon>
        <taxon>Pasteurella</taxon>
    </lineage>
</organism>
<dbReference type="RefSeq" id="WP_379096326.1">
    <property type="nucleotide sequence ID" value="NZ_JAUNLA010000001.1"/>
</dbReference>
<dbReference type="Gene3D" id="3.30.530.20">
    <property type="match status" value="1"/>
</dbReference>
<evidence type="ECO:0008006" key="3">
    <source>
        <dbReference type="Google" id="ProtNLM"/>
    </source>
</evidence>
<accession>A0ABW4NS89</accession>
<dbReference type="EMBL" id="JBHUFP010000004">
    <property type="protein sequence ID" value="MFD1805492.1"/>
    <property type="molecule type" value="Genomic_DNA"/>
</dbReference>
<name>A0ABW4NS89_9PAST</name>